<accession>A0A392S103</accession>
<dbReference type="EMBL" id="LXQA010300134">
    <property type="protein sequence ID" value="MCI42092.1"/>
    <property type="molecule type" value="Genomic_DNA"/>
</dbReference>
<feature type="compositionally biased region" description="Acidic residues" evidence="1">
    <location>
        <begin position="38"/>
        <end position="56"/>
    </location>
</feature>
<name>A0A392S103_9FABA</name>
<dbReference type="Proteomes" id="UP000265520">
    <property type="component" value="Unassembled WGS sequence"/>
</dbReference>
<feature type="region of interest" description="Disordered" evidence="1">
    <location>
        <begin position="34"/>
        <end position="56"/>
    </location>
</feature>
<proteinExistence type="predicted"/>
<evidence type="ECO:0000313" key="3">
    <source>
        <dbReference type="Proteomes" id="UP000265520"/>
    </source>
</evidence>
<keyword evidence="3" id="KW-1185">Reference proteome</keyword>
<reference evidence="2 3" key="1">
    <citation type="journal article" date="2018" name="Front. Plant Sci.">
        <title>Red Clover (Trifolium pratense) and Zigzag Clover (T. medium) - A Picture of Genomic Similarities and Differences.</title>
        <authorList>
            <person name="Dluhosova J."/>
            <person name="Istvanek J."/>
            <person name="Nedelnik J."/>
            <person name="Repkova J."/>
        </authorList>
    </citation>
    <scope>NUCLEOTIDE SEQUENCE [LARGE SCALE GENOMIC DNA]</scope>
    <source>
        <strain evidence="3">cv. 10/8</strain>
        <tissue evidence="2">Leaf</tissue>
    </source>
</reference>
<evidence type="ECO:0000313" key="2">
    <source>
        <dbReference type="EMBL" id="MCI42092.1"/>
    </source>
</evidence>
<sequence>DPNALNFITFYVKLKDGCPCLLHSEFEKLMNIERGEQETNEDDPIILGDDEAAADQ</sequence>
<dbReference type="AlphaFoldDB" id="A0A392S103"/>
<evidence type="ECO:0000256" key="1">
    <source>
        <dbReference type="SAM" id="MobiDB-lite"/>
    </source>
</evidence>
<comment type="caution">
    <text evidence="2">The sequence shown here is derived from an EMBL/GenBank/DDBJ whole genome shotgun (WGS) entry which is preliminary data.</text>
</comment>
<protein>
    <submittedName>
        <fullName evidence="2">Uncharacterized protein</fullName>
    </submittedName>
</protein>
<organism evidence="2 3">
    <name type="scientific">Trifolium medium</name>
    <dbReference type="NCBI Taxonomy" id="97028"/>
    <lineage>
        <taxon>Eukaryota</taxon>
        <taxon>Viridiplantae</taxon>
        <taxon>Streptophyta</taxon>
        <taxon>Embryophyta</taxon>
        <taxon>Tracheophyta</taxon>
        <taxon>Spermatophyta</taxon>
        <taxon>Magnoliopsida</taxon>
        <taxon>eudicotyledons</taxon>
        <taxon>Gunneridae</taxon>
        <taxon>Pentapetalae</taxon>
        <taxon>rosids</taxon>
        <taxon>fabids</taxon>
        <taxon>Fabales</taxon>
        <taxon>Fabaceae</taxon>
        <taxon>Papilionoideae</taxon>
        <taxon>50 kb inversion clade</taxon>
        <taxon>NPAAA clade</taxon>
        <taxon>Hologalegina</taxon>
        <taxon>IRL clade</taxon>
        <taxon>Trifolieae</taxon>
        <taxon>Trifolium</taxon>
    </lineage>
</organism>
<feature type="non-terminal residue" evidence="2">
    <location>
        <position position="1"/>
    </location>
</feature>